<evidence type="ECO:0000259" key="1">
    <source>
        <dbReference type="Pfam" id="PF08392"/>
    </source>
</evidence>
<feature type="domain" description="FAE" evidence="1">
    <location>
        <begin position="28"/>
        <end position="151"/>
    </location>
</feature>
<dbReference type="GO" id="GO:0016747">
    <property type="term" value="F:acyltransferase activity, transferring groups other than amino-acyl groups"/>
    <property type="evidence" value="ECO:0007669"/>
    <property type="project" value="InterPro"/>
</dbReference>
<gene>
    <name evidence="2" type="ordered locus">Ccel_1628</name>
</gene>
<dbReference type="Pfam" id="PF08392">
    <property type="entry name" value="FAE1_CUT1_RppA"/>
    <property type="match status" value="1"/>
</dbReference>
<sequence>MEIDTYIKYIDYYLPENFITVDDVFSSLDNEIFERKNISKDTFCSKLKKETKLNKISIFKKEDDLASIVFSMIEKLLKETKINPQEIDYLVCGNEVLLKHNNTSIIHYIQKAFNFNKSTIVPLLQPCAAALFAMGLSRSLLNREKKNMLILSACKWESAEDRFIDFTVRGDGIGLLLVGSDTGFLRIADWNSCNLGNPSYNKIENKAQSQDFRSDMINRGVSFFNETLSKFKLEKDDIGKVIPPNVRHDVYFDVYSHYLKMDPKVFYLDNVPNGGHICDIDIVRNLKDYINSKKKAKNQNIVLYTPDVEKSFDVNYHLVLLKNAT</sequence>
<dbReference type="InterPro" id="IPR016039">
    <property type="entry name" value="Thiolase-like"/>
</dbReference>
<evidence type="ECO:0000313" key="3">
    <source>
        <dbReference type="Proteomes" id="UP000001349"/>
    </source>
</evidence>
<dbReference type="InterPro" id="IPR013601">
    <property type="entry name" value="FAE1_typ3_polyketide_synth"/>
</dbReference>
<dbReference type="RefSeq" id="WP_015925096.1">
    <property type="nucleotide sequence ID" value="NC_011898.1"/>
</dbReference>
<protein>
    <submittedName>
        <fullName evidence="2">3-oxoacyl-(Acyl-carrier-protein)-like protein</fullName>
    </submittedName>
</protein>
<dbReference type="Proteomes" id="UP000001349">
    <property type="component" value="Chromosome"/>
</dbReference>
<dbReference type="HOGENOM" id="CLU_854447_0_0_9"/>
<proteinExistence type="predicted"/>
<dbReference type="Gene3D" id="3.40.47.10">
    <property type="match status" value="2"/>
</dbReference>
<keyword evidence="3" id="KW-1185">Reference proteome</keyword>
<dbReference type="KEGG" id="cce:Ccel_1628"/>
<dbReference type="AlphaFoldDB" id="B8I2I7"/>
<reference evidence="2 3" key="1">
    <citation type="submission" date="2009-01" db="EMBL/GenBank/DDBJ databases">
        <title>Complete sequence of Clostridium cellulolyticum H10.</title>
        <authorList>
            <consortium name="US DOE Joint Genome Institute"/>
            <person name="Lucas S."/>
            <person name="Copeland A."/>
            <person name="Lapidus A."/>
            <person name="Glavina del Rio T."/>
            <person name="Dalin E."/>
            <person name="Tice H."/>
            <person name="Bruce D."/>
            <person name="Goodwin L."/>
            <person name="Pitluck S."/>
            <person name="Chertkov O."/>
            <person name="Saunders E."/>
            <person name="Brettin T."/>
            <person name="Detter J.C."/>
            <person name="Han C."/>
            <person name="Larimer F."/>
            <person name="Land M."/>
            <person name="Hauser L."/>
            <person name="Kyrpides N."/>
            <person name="Ivanova N."/>
            <person name="Zhou J."/>
            <person name="Richardson P."/>
        </authorList>
    </citation>
    <scope>NUCLEOTIDE SEQUENCE [LARGE SCALE GENOMIC DNA]</scope>
    <source>
        <strain evidence="3">ATCC 35319 / DSM 5812 / JCM 6584 / H10</strain>
    </source>
</reference>
<dbReference type="SUPFAM" id="SSF53901">
    <property type="entry name" value="Thiolase-like"/>
    <property type="match status" value="1"/>
</dbReference>
<dbReference type="eggNOG" id="COG0332">
    <property type="taxonomic scope" value="Bacteria"/>
</dbReference>
<evidence type="ECO:0000313" key="2">
    <source>
        <dbReference type="EMBL" id="ACL75980.1"/>
    </source>
</evidence>
<organism evidence="2 3">
    <name type="scientific">Ruminiclostridium cellulolyticum (strain ATCC 35319 / DSM 5812 / JCM 6584 / H10)</name>
    <name type="common">Clostridium cellulolyticum</name>
    <dbReference type="NCBI Taxonomy" id="394503"/>
    <lineage>
        <taxon>Bacteria</taxon>
        <taxon>Bacillati</taxon>
        <taxon>Bacillota</taxon>
        <taxon>Clostridia</taxon>
        <taxon>Eubacteriales</taxon>
        <taxon>Oscillospiraceae</taxon>
        <taxon>Ruminiclostridium</taxon>
    </lineage>
</organism>
<dbReference type="GO" id="GO:0006633">
    <property type="term" value="P:fatty acid biosynthetic process"/>
    <property type="evidence" value="ECO:0007669"/>
    <property type="project" value="InterPro"/>
</dbReference>
<dbReference type="OrthoDB" id="1892135at2"/>
<dbReference type="EMBL" id="CP001348">
    <property type="protein sequence ID" value="ACL75980.1"/>
    <property type="molecule type" value="Genomic_DNA"/>
</dbReference>
<dbReference type="STRING" id="394503.Ccel_1628"/>
<accession>B8I2I7</accession>
<name>B8I2I7_RUMCH</name>
<dbReference type="GO" id="GO:0016020">
    <property type="term" value="C:membrane"/>
    <property type="evidence" value="ECO:0007669"/>
    <property type="project" value="InterPro"/>
</dbReference>